<reference evidence="1" key="1">
    <citation type="journal article" date="2023" name="Mol. Phylogenet. Evol.">
        <title>Genome-scale phylogeny and comparative genomics of the fungal order Sordariales.</title>
        <authorList>
            <person name="Hensen N."/>
            <person name="Bonometti L."/>
            <person name="Westerberg I."/>
            <person name="Brannstrom I.O."/>
            <person name="Guillou S."/>
            <person name="Cros-Aarteil S."/>
            <person name="Calhoun S."/>
            <person name="Haridas S."/>
            <person name="Kuo A."/>
            <person name="Mondo S."/>
            <person name="Pangilinan J."/>
            <person name="Riley R."/>
            <person name="LaButti K."/>
            <person name="Andreopoulos B."/>
            <person name="Lipzen A."/>
            <person name="Chen C."/>
            <person name="Yan M."/>
            <person name="Daum C."/>
            <person name="Ng V."/>
            <person name="Clum A."/>
            <person name="Steindorff A."/>
            <person name="Ohm R.A."/>
            <person name="Martin F."/>
            <person name="Silar P."/>
            <person name="Natvig D.O."/>
            <person name="Lalanne C."/>
            <person name="Gautier V."/>
            <person name="Ament-Velasquez S.L."/>
            <person name="Kruys A."/>
            <person name="Hutchinson M.I."/>
            <person name="Powell A.J."/>
            <person name="Barry K."/>
            <person name="Miller A.N."/>
            <person name="Grigoriev I.V."/>
            <person name="Debuchy R."/>
            <person name="Gladieux P."/>
            <person name="Hiltunen Thoren M."/>
            <person name="Johannesson H."/>
        </authorList>
    </citation>
    <scope>NUCLEOTIDE SEQUENCE</scope>
    <source>
        <strain evidence="1">CBS 314.62</strain>
    </source>
</reference>
<accession>A0AAE1CI28</accession>
<comment type="caution">
    <text evidence="1">The sequence shown here is derived from an EMBL/GenBank/DDBJ whole genome shotgun (WGS) entry which is preliminary data.</text>
</comment>
<protein>
    <recommendedName>
        <fullName evidence="3">Apple domain-containing protein</fullName>
    </recommendedName>
</protein>
<organism evidence="1 2">
    <name type="scientific">Podospora appendiculata</name>
    <dbReference type="NCBI Taxonomy" id="314037"/>
    <lineage>
        <taxon>Eukaryota</taxon>
        <taxon>Fungi</taxon>
        <taxon>Dikarya</taxon>
        <taxon>Ascomycota</taxon>
        <taxon>Pezizomycotina</taxon>
        <taxon>Sordariomycetes</taxon>
        <taxon>Sordariomycetidae</taxon>
        <taxon>Sordariales</taxon>
        <taxon>Podosporaceae</taxon>
        <taxon>Podospora</taxon>
    </lineage>
</organism>
<sequence length="130" mass="14300">MPYRDRYCYRDSGAIAFDCAKAQESEQVVSVRGGSWGFEVKCQQDINGPNIDIMGTISYSFGDCLRSCASLNSFSSNNTCLGVYFSGNISDILPNQYANCFLKKYLTALRSNDRTLGAAASLVFSPRSLK</sequence>
<gene>
    <name evidence="1" type="ORF">B0T22DRAFT_507757</name>
</gene>
<evidence type="ECO:0000313" key="2">
    <source>
        <dbReference type="Proteomes" id="UP001270362"/>
    </source>
</evidence>
<reference evidence="1" key="2">
    <citation type="submission" date="2023-06" db="EMBL/GenBank/DDBJ databases">
        <authorList>
            <consortium name="Lawrence Berkeley National Laboratory"/>
            <person name="Haridas S."/>
            <person name="Hensen N."/>
            <person name="Bonometti L."/>
            <person name="Westerberg I."/>
            <person name="Brannstrom I.O."/>
            <person name="Guillou S."/>
            <person name="Cros-Aarteil S."/>
            <person name="Calhoun S."/>
            <person name="Kuo A."/>
            <person name="Mondo S."/>
            <person name="Pangilinan J."/>
            <person name="Riley R."/>
            <person name="Labutti K."/>
            <person name="Andreopoulos B."/>
            <person name="Lipzen A."/>
            <person name="Chen C."/>
            <person name="Yanf M."/>
            <person name="Daum C."/>
            <person name="Ng V."/>
            <person name="Clum A."/>
            <person name="Steindorff A."/>
            <person name="Ohm R."/>
            <person name="Martin F."/>
            <person name="Silar P."/>
            <person name="Natvig D."/>
            <person name="Lalanne C."/>
            <person name="Gautier V."/>
            <person name="Ament-Velasquez S.L."/>
            <person name="Kruys A."/>
            <person name="Hutchinson M.I."/>
            <person name="Powell A.J."/>
            <person name="Barry K."/>
            <person name="Miller A.N."/>
            <person name="Grigoriev I.V."/>
            <person name="Debuchy R."/>
            <person name="Gladieux P."/>
            <person name="Thoren M.H."/>
            <person name="Johannesson H."/>
        </authorList>
    </citation>
    <scope>NUCLEOTIDE SEQUENCE</scope>
    <source>
        <strain evidence="1">CBS 314.62</strain>
    </source>
</reference>
<dbReference type="AlphaFoldDB" id="A0AAE1CI28"/>
<evidence type="ECO:0008006" key="3">
    <source>
        <dbReference type="Google" id="ProtNLM"/>
    </source>
</evidence>
<dbReference type="Proteomes" id="UP001270362">
    <property type="component" value="Unassembled WGS sequence"/>
</dbReference>
<keyword evidence="2" id="KW-1185">Reference proteome</keyword>
<name>A0AAE1CI28_9PEZI</name>
<dbReference type="EMBL" id="JAULSO010000001">
    <property type="protein sequence ID" value="KAK3694883.1"/>
    <property type="molecule type" value="Genomic_DNA"/>
</dbReference>
<proteinExistence type="predicted"/>
<evidence type="ECO:0000313" key="1">
    <source>
        <dbReference type="EMBL" id="KAK3694883.1"/>
    </source>
</evidence>